<organism evidence="1 2">
    <name type="scientific">Chelatococcus asaccharovorans</name>
    <dbReference type="NCBI Taxonomy" id="28210"/>
    <lineage>
        <taxon>Bacteria</taxon>
        <taxon>Pseudomonadati</taxon>
        <taxon>Pseudomonadota</taxon>
        <taxon>Alphaproteobacteria</taxon>
        <taxon>Hyphomicrobiales</taxon>
        <taxon>Chelatococcaceae</taxon>
        <taxon>Chelatococcus</taxon>
    </lineage>
</organism>
<evidence type="ECO:0000313" key="2">
    <source>
        <dbReference type="Proteomes" id="UP000248021"/>
    </source>
</evidence>
<dbReference type="EMBL" id="QJJK01000017">
    <property type="protein sequence ID" value="PXW52209.1"/>
    <property type="molecule type" value="Genomic_DNA"/>
</dbReference>
<proteinExistence type="predicted"/>
<name>A0A2V3U4I3_9HYPH</name>
<reference evidence="1 2" key="1">
    <citation type="submission" date="2018-05" db="EMBL/GenBank/DDBJ databases">
        <title>Genomic Encyclopedia of Type Strains, Phase IV (KMG-IV): sequencing the most valuable type-strain genomes for metagenomic binning, comparative biology and taxonomic classification.</title>
        <authorList>
            <person name="Goeker M."/>
        </authorList>
    </citation>
    <scope>NUCLEOTIDE SEQUENCE [LARGE SCALE GENOMIC DNA]</scope>
    <source>
        <strain evidence="1 2">DSM 6462</strain>
    </source>
</reference>
<protein>
    <submittedName>
        <fullName evidence="1">Uncharacterized protein</fullName>
    </submittedName>
</protein>
<gene>
    <name evidence="1" type="ORF">C7450_11773</name>
</gene>
<sequence>MLRGWSLSPNFAGIRLAVRRLLNLTDNTLITAGALPSLPPGFTDAAARLAAYSRFRPALARYCQDVATAAPTIWPLYKMFDQLGRYLVAYMLIHNYFAWKYAGAAPPTLSALQKAIGAGASARHTAGFVAALKAGHFVMAEPDPDDRRLKFLKPAPSMIIAIGRSVRLFVAAVDEIEGRHPGRAAGLADPERLGLLLYRSAQFVRANGTLIHPFQRIVHFAGRDCGYPLLAAIMGAHYARTLPDAPPAALLSYKALARRLQVSPAHVGNLLGEAEQRGWFVIGEGRRLTMLCDELLAEFEQWAAWQMVHFDSLAVAPAPSAAMGGA</sequence>
<evidence type="ECO:0000313" key="1">
    <source>
        <dbReference type="EMBL" id="PXW52209.1"/>
    </source>
</evidence>
<keyword evidence="2" id="KW-1185">Reference proteome</keyword>
<dbReference type="AlphaFoldDB" id="A0A2V3U4I3"/>
<comment type="caution">
    <text evidence="1">The sequence shown here is derived from an EMBL/GenBank/DDBJ whole genome shotgun (WGS) entry which is preliminary data.</text>
</comment>
<dbReference type="Proteomes" id="UP000248021">
    <property type="component" value="Unassembled WGS sequence"/>
</dbReference>
<accession>A0A2V3U4I3</accession>